<dbReference type="InterPro" id="IPR044862">
    <property type="entry name" value="Pro_4_hyd_alph_FE2OG_OXY"/>
</dbReference>
<dbReference type="OrthoDB" id="8578235at2"/>
<gene>
    <name evidence="2" type="ORF">E0493_16055</name>
</gene>
<proteinExistence type="predicted"/>
<keyword evidence="3" id="KW-1185">Reference proteome</keyword>
<dbReference type="Gene3D" id="2.60.120.620">
    <property type="entry name" value="q2cbj1_9rhob like domain"/>
    <property type="match status" value="1"/>
</dbReference>
<evidence type="ECO:0000313" key="3">
    <source>
        <dbReference type="Proteomes" id="UP000460715"/>
    </source>
</evidence>
<dbReference type="EMBL" id="SNVJ01000015">
    <property type="protein sequence ID" value="MXP64867.1"/>
    <property type="molecule type" value="Genomic_DNA"/>
</dbReference>
<dbReference type="Pfam" id="PF13640">
    <property type="entry name" value="2OG-FeII_Oxy_3"/>
    <property type="match status" value="1"/>
</dbReference>
<sequence>MISSVEASNIGKAGAAGETTAPAIQGALELGRLRAAPLHSDPYPFVIAHGALRPAALPALRRDFPMLRQTGFHPTDSFTPEGAFAALLRELEGPEIATVLSEKLGVDLAGLPRLITVRRLSAAHEGRIHTDSASKVATLLLYLHEGWSAPNGRLRILRGPGSFEDYVAEVSPQEGNMLAFLRSDHSWHGHTPFVGERRVVQVAWLRDASELERKRRRHGLSHFLRRLMGREQRA</sequence>
<reference evidence="2 3" key="1">
    <citation type="submission" date="2019-03" db="EMBL/GenBank/DDBJ databases">
        <title>Roseomonas sp. a novel Roseomonas species isolated from Sea whip Gorgonian.</title>
        <authorList>
            <person name="Li F."/>
            <person name="Pan X."/>
            <person name="Huang S."/>
            <person name="Li Z."/>
            <person name="Meng B."/>
        </authorList>
    </citation>
    <scope>NUCLEOTIDE SEQUENCE [LARGE SCALE GENOMIC DNA]</scope>
    <source>
        <strain evidence="2 3">M0104</strain>
    </source>
</reference>
<feature type="domain" description="Prolyl 4-hydroxylase alpha subunit Fe(2+) 2OG dioxygenase" evidence="1">
    <location>
        <begin position="124"/>
        <end position="206"/>
    </location>
</feature>
<organism evidence="2 3">
    <name type="scientific">Teichococcus coralli</name>
    <dbReference type="NCBI Taxonomy" id="2545983"/>
    <lineage>
        <taxon>Bacteria</taxon>
        <taxon>Pseudomonadati</taxon>
        <taxon>Pseudomonadota</taxon>
        <taxon>Alphaproteobacteria</taxon>
        <taxon>Acetobacterales</taxon>
        <taxon>Roseomonadaceae</taxon>
        <taxon>Roseomonas</taxon>
    </lineage>
</organism>
<comment type="caution">
    <text evidence="2">The sequence shown here is derived from an EMBL/GenBank/DDBJ whole genome shotgun (WGS) entry which is preliminary data.</text>
</comment>
<evidence type="ECO:0000259" key="1">
    <source>
        <dbReference type="Pfam" id="PF13640"/>
    </source>
</evidence>
<accession>A0A845BHT1</accession>
<evidence type="ECO:0000313" key="2">
    <source>
        <dbReference type="EMBL" id="MXP64867.1"/>
    </source>
</evidence>
<dbReference type="AlphaFoldDB" id="A0A845BHT1"/>
<dbReference type="Proteomes" id="UP000460715">
    <property type="component" value="Unassembled WGS sequence"/>
</dbReference>
<protein>
    <submittedName>
        <fullName evidence="2">2OG-Fe(II) oxygenase</fullName>
    </submittedName>
</protein>
<name>A0A845BHT1_9PROT</name>